<protein>
    <submittedName>
        <fullName evidence="5">ATP-binding cassette domain-containing protein</fullName>
    </submittedName>
</protein>
<proteinExistence type="predicted"/>
<gene>
    <name evidence="5" type="ORF">GKC30_01495</name>
</gene>
<reference evidence="5 6" key="1">
    <citation type="submission" date="2019-11" db="EMBL/GenBank/DDBJ databases">
        <title>Pseudodesulfovibrio alkaliphilus, sp. nov., an alkaliphilic sulfate-reducing bacteria from mud volcano of Taman peninsula, Russia.</title>
        <authorList>
            <person name="Frolova A."/>
            <person name="Merkel A.Y."/>
            <person name="Slobodkin A.I."/>
        </authorList>
    </citation>
    <scope>NUCLEOTIDE SEQUENCE [LARGE SCALE GENOMIC DNA]</scope>
    <source>
        <strain evidence="5 6">F-1</strain>
    </source>
</reference>
<dbReference type="EMBL" id="WODC01000001">
    <property type="protein sequence ID" value="MUM76303.1"/>
    <property type="molecule type" value="Genomic_DNA"/>
</dbReference>
<dbReference type="InterPro" id="IPR003439">
    <property type="entry name" value="ABC_transporter-like_ATP-bd"/>
</dbReference>
<dbReference type="PANTHER" id="PTHR42939:SF1">
    <property type="entry name" value="ABC TRANSPORTER ATP-BINDING PROTEIN ALBC-RELATED"/>
    <property type="match status" value="1"/>
</dbReference>
<dbReference type="GO" id="GO:0016887">
    <property type="term" value="F:ATP hydrolysis activity"/>
    <property type="evidence" value="ECO:0007669"/>
    <property type="project" value="InterPro"/>
</dbReference>
<dbReference type="InterPro" id="IPR003593">
    <property type="entry name" value="AAA+_ATPase"/>
</dbReference>
<sequence length="223" mass="23958">MSHCGGEALLTVRRAAKFYGGKLVFKDVSCEVRAGEILLVAGPNGAGKSTLMRMMAGLSRPSAGEVVTHAEPERTAYLGHATFIYPGMTALANLGFWGTMYGLTPSRDELMALLNRVGLERAAEEKAGSFSRGMAQRLNLARVYMVRPALLFLDEPGTGLDPRSLALLRREITGFRDQGTGVVWISHHIGEDAALADTVLALGGRRVEYLGPAREYATEAGTC</sequence>
<dbReference type="GO" id="GO:0005524">
    <property type="term" value="F:ATP binding"/>
    <property type="evidence" value="ECO:0007669"/>
    <property type="project" value="UniProtKB-KW"/>
</dbReference>
<evidence type="ECO:0000256" key="3">
    <source>
        <dbReference type="ARBA" id="ARBA00022840"/>
    </source>
</evidence>
<organism evidence="5 6">
    <name type="scientific">Pseudodesulfovibrio alkaliphilus</name>
    <dbReference type="NCBI Taxonomy" id="2661613"/>
    <lineage>
        <taxon>Bacteria</taxon>
        <taxon>Pseudomonadati</taxon>
        <taxon>Thermodesulfobacteriota</taxon>
        <taxon>Desulfovibrionia</taxon>
        <taxon>Desulfovibrionales</taxon>
        <taxon>Desulfovibrionaceae</taxon>
    </lineage>
</organism>
<dbReference type="AlphaFoldDB" id="A0A7K1KJP7"/>
<dbReference type="Gene3D" id="3.40.50.300">
    <property type="entry name" value="P-loop containing nucleotide triphosphate hydrolases"/>
    <property type="match status" value="1"/>
</dbReference>
<dbReference type="RefSeq" id="WP_155931801.1">
    <property type="nucleotide sequence ID" value="NZ_WODC01000001.1"/>
</dbReference>
<keyword evidence="1" id="KW-0813">Transport</keyword>
<dbReference type="InterPro" id="IPR027417">
    <property type="entry name" value="P-loop_NTPase"/>
</dbReference>
<evidence type="ECO:0000256" key="1">
    <source>
        <dbReference type="ARBA" id="ARBA00022448"/>
    </source>
</evidence>
<dbReference type="SMART" id="SM00382">
    <property type="entry name" value="AAA"/>
    <property type="match status" value="1"/>
</dbReference>
<keyword evidence="6" id="KW-1185">Reference proteome</keyword>
<dbReference type="PANTHER" id="PTHR42939">
    <property type="entry name" value="ABC TRANSPORTER ATP-BINDING PROTEIN ALBC-RELATED"/>
    <property type="match status" value="1"/>
</dbReference>
<accession>A0A7K1KJP7</accession>
<evidence type="ECO:0000256" key="2">
    <source>
        <dbReference type="ARBA" id="ARBA00022741"/>
    </source>
</evidence>
<evidence type="ECO:0000313" key="5">
    <source>
        <dbReference type="EMBL" id="MUM76303.1"/>
    </source>
</evidence>
<dbReference type="PROSITE" id="PS50893">
    <property type="entry name" value="ABC_TRANSPORTER_2"/>
    <property type="match status" value="1"/>
</dbReference>
<dbReference type="Proteomes" id="UP000461162">
    <property type="component" value="Unassembled WGS sequence"/>
</dbReference>
<keyword evidence="3 5" id="KW-0067">ATP-binding</keyword>
<comment type="caution">
    <text evidence="5">The sequence shown here is derived from an EMBL/GenBank/DDBJ whole genome shotgun (WGS) entry which is preliminary data.</text>
</comment>
<keyword evidence="2" id="KW-0547">Nucleotide-binding</keyword>
<dbReference type="SUPFAM" id="SSF52540">
    <property type="entry name" value="P-loop containing nucleoside triphosphate hydrolases"/>
    <property type="match status" value="1"/>
</dbReference>
<dbReference type="Pfam" id="PF00005">
    <property type="entry name" value="ABC_tran"/>
    <property type="match status" value="1"/>
</dbReference>
<evidence type="ECO:0000313" key="6">
    <source>
        <dbReference type="Proteomes" id="UP000461162"/>
    </source>
</evidence>
<dbReference type="InterPro" id="IPR051782">
    <property type="entry name" value="ABC_Transporter_VariousFunc"/>
</dbReference>
<evidence type="ECO:0000259" key="4">
    <source>
        <dbReference type="PROSITE" id="PS50893"/>
    </source>
</evidence>
<name>A0A7K1KJP7_9BACT</name>
<feature type="domain" description="ABC transporter" evidence="4">
    <location>
        <begin position="10"/>
        <end position="222"/>
    </location>
</feature>